<dbReference type="SUPFAM" id="SSF56219">
    <property type="entry name" value="DNase I-like"/>
    <property type="match status" value="1"/>
</dbReference>
<dbReference type="InterPro" id="IPR043502">
    <property type="entry name" value="DNA/RNA_pol_sf"/>
</dbReference>
<dbReference type="PROSITE" id="PS50879">
    <property type="entry name" value="RNASE_H_1"/>
    <property type="match status" value="1"/>
</dbReference>
<feature type="domain" description="Reverse transcriptase" evidence="2">
    <location>
        <begin position="540"/>
        <end position="829"/>
    </location>
</feature>
<dbReference type="Pfam" id="PF00075">
    <property type="entry name" value="RNase_H"/>
    <property type="match status" value="1"/>
</dbReference>
<evidence type="ECO:0000259" key="2">
    <source>
        <dbReference type="PROSITE" id="PS50878"/>
    </source>
</evidence>
<sequence length="1621" mass="181029">MNLNKKNLRANVRIGTLNIRGGGSANTEDKWYHVNQLMNANKLGVLAIQETHLRTATTDKLNEIYKGKIFVINSSDPERTNARGVAVVLNRRLTAWAEHEKWVLVPGRALLVRIPWKNSRQHRVILAIYAPNDARESEVFWRTLKSKWNPGSTLPKPDVMLGDFNLVEDSADRLPPHSDDANALDALRDLKRRLGLIDGWRNENPEGTAYTYLQSATQSQSRIDRVYVTKEVFNNSKEWSIGPSGILTDHSLVSFHYFDSGVQTTGPGRWTVPLYVATDEKYKKKVASLAKKAVNEMDELGCASRQEVYRIFKEKVYGAAKARMKEMVPKLKMRIASRALELKEVLEDASLAVDDKKEKASALEEEIRAMQIHHHTSSRDKIHLKYGCATEKLNKTWIGTGKDKVTRDPILALRKRGEGETGLEFNPKRIAGIARDYHESLQTEGLPEFANAEEEDALTNGVLDNIRTSLTPSQHDDLARGVSREEVYAAIMAVPSDKASGVDGIPIEVWKNATASPKDASAWGAGADMSALLVRVFNEMETDGMHESLNFAAGWMSPLYKKKDKTDIANYRPITILNTDYKIFTKSISVRLAAVAGDLIHEDQAGFLKDRRIEDHTDLMKLLISYCDQEEVNGAIVLLDQEKAYDKITHSFLDRTLEKFGFPQQFRTLVRRLYTGADTRVLINGHFSSDYRITRGVRQGDPLSCLLFDLAIESLACMLRSSTLRGVRLPRTDERVVATLFADDTAVYLDEEDDFEKLTSILDRWCRVSGARFNVEKTEIIPVGARAYRDALVATRQMSIDATPIPDGIRIAREGEPTRSLGAFVGNGVKDASVWTPTLEGLEEALERWAKTFPSLDGKRLIVGMEVGGRTQYRARVQGMPADVEKSIEKMVNNFLWNGRVPPVNSATVKLPTELGGLNLLDIRARNDAIDLMRLKRYLTFEKRPRWACLVDFLLAQNIPKAHRVHDELLAVNMFTQNWEAAKQAGKSRAPPAVRKMLKTASKYGITLEPYNPTEEVKDSMPAWHHVAQDRRLAPRRANISVPCLRDVHQVETVGDLRSLVDRDHSLNVRIRHPTPSDDGSDDDTPPDGCQCEECAMEMERGCVSPARCALVAGKVVKSLMPLWRPQPPQPQLPVVQLFDRPSCSTLTEGFRVFTAGMAPPDYRRTRTKVRSAVTDPIMVFTDGSCTNPGFQEAKAGAGVWFGEDDARNLALRVPPSLPQTNNAAESLAVLAALRSIPREQDVIVNTDSKFVIDSLTSLRNKAEDSDWLLHSNREILEPIVSEVRRRKGTTSLAKVKAHAGIVGNEQADALAAKGADALVAAPVDLRVYKEHRPRGAALASATQALLYKGIRRAKLADTPARRRTEGGLDVARHAVHNRLGLTPTDITLWKSVRSKNLLSNRVRGFIWRLLHDALPCGTFWEKVPNYEHRALCPACEVTETAEHTLTDCRASGQDLIWARAAQIFEEKNIPWTRPTLGTISGCAVPSVVNTTTKKVRTGASRLYTIVVAHSAHLIWKNRCKWRIELEGDTEKIPTKEETYNQWLAMMNRILKFDVLSVVYRDKLLKSVRGAGLASPTLVDNTWQGVVASDDSLENILKGKGRDMSRVLVGMAPARARAGQG</sequence>
<dbReference type="Gene3D" id="3.60.10.10">
    <property type="entry name" value="Endonuclease/exonuclease/phosphatase"/>
    <property type="match status" value="1"/>
</dbReference>
<dbReference type="CDD" id="cd09280">
    <property type="entry name" value="RNase_HI_eukaryote_like"/>
    <property type="match status" value="1"/>
</dbReference>
<keyword evidence="1" id="KW-0175">Coiled coil</keyword>
<dbReference type="CDD" id="cd01650">
    <property type="entry name" value="RT_nLTR_like"/>
    <property type="match status" value="1"/>
</dbReference>
<dbReference type="Proteomes" id="UP000541558">
    <property type="component" value="Unassembled WGS sequence"/>
</dbReference>
<evidence type="ECO:0000313" key="4">
    <source>
        <dbReference type="EMBL" id="KAF5341777.1"/>
    </source>
</evidence>
<gene>
    <name evidence="4" type="ORF">D9611_002105</name>
</gene>
<evidence type="ECO:0000313" key="5">
    <source>
        <dbReference type="Proteomes" id="UP000541558"/>
    </source>
</evidence>
<feature type="coiled-coil region" evidence="1">
    <location>
        <begin position="339"/>
        <end position="373"/>
    </location>
</feature>
<reference evidence="4 5" key="1">
    <citation type="journal article" date="2020" name="ISME J.">
        <title>Uncovering the hidden diversity of litter-decomposition mechanisms in mushroom-forming fungi.</title>
        <authorList>
            <person name="Floudas D."/>
            <person name="Bentzer J."/>
            <person name="Ahren D."/>
            <person name="Johansson T."/>
            <person name="Persson P."/>
            <person name="Tunlid A."/>
        </authorList>
    </citation>
    <scope>NUCLEOTIDE SEQUENCE [LARGE SCALE GENOMIC DNA]</scope>
    <source>
        <strain evidence="4 5">CBS 175.51</strain>
    </source>
</reference>
<dbReference type="InterPro" id="IPR000477">
    <property type="entry name" value="RT_dom"/>
</dbReference>
<dbReference type="Pfam" id="PF00078">
    <property type="entry name" value="RVT_1"/>
    <property type="match status" value="1"/>
</dbReference>
<dbReference type="GO" id="GO:0003676">
    <property type="term" value="F:nucleic acid binding"/>
    <property type="evidence" value="ECO:0007669"/>
    <property type="project" value="InterPro"/>
</dbReference>
<dbReference type="InterPro" id="IPR012337">
    <property type="entry name" value="RNaseH-like_sf"/>
</dbReference>
<dbReference type="OrthoDB" id="3047174at2759"/>
<dbReference type="PANTHER" id="PTHR19446">
    <property type="entry name" value="REVERSE TRANSCRIPTASES"/>
    <property type="match status" value="1"/>
</dbReference>
<evidence type="ECO:0008006" key="6">
    <source>
        <dbReference type="Google" id="ProtNLM"/>
    </source>
</evidence>
<dbReference type="InterPro" id="IPR002156">
    <property type="entry name" value="RNaseH_domain"/>
</dbReference>
<dbReference type="InterPro" id="IPR005135">
    <property type="entry name" value="Endo/exonuclease/phosphatase"/>
</dbReference>
<proteinExistence type="predicted"/>
<evidence type="ECO:0000259" key="3">
    <source>
        <dbReference type="PROSITE" id="PS50879"/>
    </source>
</evidence>
<keyword evidence="5" id="KW-1185">Reference proteome</keyword>
<dbReference type="InterPro" id="IPR036397">
    <property type="entry name" value="RNaseH_sf"/>
</dbReference>
<dbReference type="Gene3D" id="3.30.420.10">
    <property type="entry name" value="Ribonuclease H-like superfamily/Ribonuclease H"/>
    <property type="match status" value="1"/>
</dbReference>
<evidence type="ECO:0000256" key="1">
    <source>
        <dbReference type="SAM" id="Coils"/>
    </source>
</evidence>
<dbReference type="EMBL" id="JAACJK010000001">
    <property type="protein sequence ID" value="KAF5341777.1"/>
    <property type="molecule type" value="Genomic_DNA"/>
</dbReference>
<dbReference type="PROSITE" id="PS50878">
    <property type="entry name" value="RT_POL"/>
    <property type="match status" value="1"/>
</dbReference>
<dbReference type="GO" id="GO:0004523">
    <property type="term" value="F:RNA-DNA hybrid ribonuclease activity"/>
    <property type="evidence" value="ECO:0007669"/>
    <property type="project" value="InterPro"/>
</dbReference>
<feature type="domain" description="RNase H type-1" evidence="3">
    <location>
        <begin position="1174"/>
        <end position="1317"/>
    </location>
</feature>
<dbReference type="CDD" id="cd09076">
    <property type="entry name" value="L1-EN"/>
    <property type="match status" value="1"/>
</dbReference>
<protein>
    <recommendedName>
        <fullName evidence="6">Reverse transcriptase</fullName>
    </recommendedName>
</protein>
<dbReference type="InterPro" id="IPR036691">
    <property type="entry name" value="Endo/exonu/phosph_ase_sf"/>
</dbReference>
<organism evidence="4 5">
    <name type="scientific">Ephemerocybe angulata</name>
    <dbReference type="NCBI Taxonomy" id="980116"/>
    <lineage>
        <taxon>Eukaryota</taxon>
        <taxon>Fungi</taxon>
        <taxon>Dikarya</taxon>
        <taxon>Basidiomycota</taxon>
        <taxon>Agaricomycotina</taxon>
        <taxon>Agaricomycetes</taxon>
        <taxon>Agaricomycetidae</taxon>
        <taxon>Agaricales</taxon>
        <taxon>Agaricineae</taxon>
        <taxon>Psathyrellaceae</taxon>
        <taxon>Ephemerocybe</taxon>
    </lineage>
</organism>
<dbReference type="SUPFAM" id="SSF53098">
    <property type="entry name" value="Ribonuclease H-like"/>
    <property type="match status" value="1"/>
</dbReference>
<comment type="caution">
    <text evidence="4">The sequence shown here is derived from an EMBL/GenBank/DDBJ whole genome shotgun (WGS) entry which is preliminary data.</text>
</comment>
<dbReference type="SUPFAM" id="SSF56672">
    <property type="entry name" value="DNA/RNA polymerases"/>
    <property type="match status" value="1"/>
</dbReference>
<dbReference type="Pfam" id="PF03372">
    <property type="entry name" value="Exo_endo_phos"/>
    <property type="match status" value="1"/>
</dbReference>
<accession>A0A8H5CH64</accession>
<name>A0A8H5CH64_9AGAR</name>